<keyword evidence="3" id="KW-1185">Reference proteome</keyword>
<accession>A0A8S1TP94</accession>
<gene>
    <name evidence="2" type="ORF">POCTA_138.1.T0280148</name>
</gene>
<reference evidence="2" key="1">
    <citation type="submission" date="2021-01" db="EMBL/GenBank/DDBJ databases">
        <authorList>
            <consortium name="Genoscope - CEA"/>
            <person name="William W."/>
        </authorList>
    </citation>
    <scope>NUCLEOTIDE SEQUENCE</scope>
</reference>
<evidence type="ECO:0000256" key="1">
    <source>
        <dbReference type="SAM" id="MobiDB-lite"/>
    </source>
</evidence>
<dbReference type="Proteomes" id="UP000683925">
    <property type="component" value="Unassembled WGS sequence"/>
</dbReference>
<evidence type="ECO:0000313" key="2">
    <source>
        <dbReference type="EMBL" id="CAD8153708.1"/>
    </source>
</evidence>
<proteinExistence type="predicted"/>
<protein>
    <submittedName>
        <fullName evidence="2">Uncharacterized protein</fullName>
    </submittedName>
</protein>
<dbReference type="EMBL" id="CAJJDP010000028">
    <property type="protein sequence ID" value="CAD8153708.1"/>
    <property type="molecule type" value="Genomic_DNA"/>
</dbReference>
<feature type="region of interest" description="Disordered" evidence="1">
    <location>
        <begin position="51"/>
        <end position="83"/>
    </location>
</feature>
<feature type="compositionally biased region" description="Basic and acidic residues" evidence="1">
    <location>
        <begin position="64"/>
        <end position="83"/>
    </location>
</feature>
<sequence>MYFGTAQRDKSLVSGDVHNLDYKYLWSLRSEHSCWVFCQTRYCENKQLKDDVTQKKNRKQKQQQPKDEKPKEQVKEAKKIQPNEKDNDNVYQLHNMKIIKIALFKWIKIYFCVRVYFKGSGFNSYIKILC</sequence>
<comment type="caution">
    <text evidence="2">The sequence shown here is derived from an EMBL/GenBank/DDBJ whole genome shotgun (WGS) entry which is preliminary data.</text>
</comment>
<dbReference type="AlphaFoldDB" id="A0A8S1TP94"/>
<organism evidence="2 3">
    <name type="scientific">Paramecium octaurelia</name>
    <dbReference type="NCBI Taxonomy" id="43137"/>
    <lineage>
        <taxon>Eukaryota</taxon>
        <taxon>Sar</taxon>
        <taxon>Alveolata</taxon>
        <taxon>Ciliophora</taxon>
        <taxon>Intramacronucleata</taxon>
        <taxon>Oligohymenophorea</taxon>
        <taxon>Peniculida</taxon>
        <taxon>Parameciidae</taxon>
        <taxon>Paramecium</taxon>
    </lineage>
</organism>
<evidence type="ECO:0000313" key="3">
    <source>
        <dbReference type="Proteomes" id="UP000683925"/>
    </source>
</evidence>
<name>A0A8S1TP94_PAROT</name>